<evidence type="ECO:0000313" key="3">
    <source>
        <dbReference type="Proteomes" id="UP000018468"/>
    </source>
</evidence>
<reference evidence="2" key="3">
    <citation type="submission" date="2025-09" db="UniProtKB">
        <authorList>
            <consortium name="Ensembl"/>
        </authorList>
    </citation>
    <scope>IDENTIFICATION</scope>
</reference>
<dbReference type="InParanoid" id="W5M1B1"/>
<keyword evidence="3" id="KW-1185">Reference proteome</keyword>
<dbReference type="Bgee" id="ENSLOCG00000001876">
    <property type="expression patterns" value="Expressed in brain and 7 other cell types or tissues"/>
</dbReference>
<dbReference type="HOGENOM" id="CLU_1045703_0_0_1"/>
<dbReference type="eggNOG" id="KOG1215">
    <property type="taxonomic scope" value="Eukaryota"/>
</dbReference>
<protein>
    <submittedName>
        <fullName evidence="2">Uncharacterized protein</fullName>
    </submittedName>
</protein>
<evidence type="ECO:0000256" key="1">
    <source>
        <dbReference type="SAM" id="MobiDB-lite"/>
    </source>
</evidence>
<feature type="region of interest" description="Disordered" evidence="1">
    <location>
        <begin position="105"/>
        <end position="185"/>
    </location>
</feature>
<dbReference type="Ensembl" id="ENSLOCT00000002173.1">
    <property type="protein sequence ID" value="ENSLOCP00000002168.1"/>
    <property type="gene ID" value="ENSLOCG00000001876.1"/>
</dbReference>
<dbReference type="STRING" id="7918.ENSLOCP00000002168"/>
<reference evidence="2" key="2">
    <citation type="submission" date="2025-08" db="UniProtKB">
        <authorList>
            <consortium name="Ensembl"/>
        </authorList>
    </citation>
    <scope>IDENTIFICATION</scope>
</reference>
<accession>W5M1B1</accession>
<dbReference type="GeneTree" id="ENSGT00940000175061"/>
<name>W5M1B1_LEPOC</name>
<sequence length="266" mass="28481">MIVNDAAWSNRLRLFPRAFETQMTRLEAEFVRREAPPSYGQLIAQGLIPPVEDFPVYNPSQASVLQNIRTAMRRQIRRHSSRRAASRRRLGRIWSRLFHRGTRLRGQIPLLTPPGAPHPPLGGGAHSYQAVAGSERQAPSPCSPPASEGPTGGLSPASEDLEGGACSRCRGPGSPPAPGEAERGLCPRKVSRKLVQGLAANLRGVSVRHYSSLDPPPPAQPRAEPPPAGPSGCRSVEVPILEDAGGLGGGRRPSSDEDDDESLLVC</sequence>
<feature type="compositionally biased region" description="Pro residues" evidence="1">
    <location>
        <begin position="111"/>
        <end position="120"/>
    </location>
</feature>
<feature type="compositionally biased region" description="Acidic residues" evidence="1">
    <location>
        <begin position="256"/>
        <end position="266"/>
    </location>
</feature>
<feature type="region of interest" description="Disordered" evidence="1">
    <location>
        <begin position="208"/>
        <end position="266"/>
    </location>
</feature>
<dbReference type="AlphaFoldDB" id="W5M1B1"/>
<feature type="compositionally biased region" description="Pro residues" evidence="1">
    <location>
        <begin position="214"/>
        <end position="229"/>
    </location>
</feature>
<dbReference type="EMBL" id="AHAT01010644">
    <property type="status" value="NOT_ANNOTATED_CDS"/>
    <property type="molecule type" value="Genomic_DNA"/>
</dbReference>
<organism evidence="2 3">
    <name type="scientific">Lepisosteus oculatus</name>
    <name type="common">Spotted gar</name>
    <dbReference type="NCBI Taxonomy" id="7918"/>
    <lineage>
        <taxon>Eukaryota</taxon>
        <taxon>Metazoa</taxon>
        <taxon>Chordata</taxon>
        <taxon>Craniata</taxon>
        <taxon>Vertebrata</taxon>
        <taxon>Euteleostomi</taxon>
        <taxon>Actinopterygii</taxon>
        <taxon>Neopterygii</taxon>
        <taxon>Holostei</taxon>
        <taxon>Semionotiformes</taxon>
        <taxon>Lepisosteidae</taxon>
        <taxon>Lepisosteus</taxon>
    </lineage>
</organism>
<dbReference type="Proteomes" id="UP000018468">
    <property type="component" value="Linkage group LG23"/>
</dbReference>
<evidence type="ECO:0000313" key="2">
    <source>
        <dbReference type="Ensembl" id="ENSLOCP00000002168.1"/>
    </source>
</evidence>
<dbReference type="OMA" id="GLCPRKV"/>
<proteinExistence type="predicted"/>
<reference evidence="3" key="1">
    <citation type="submission" date="2011-12" db="EMBL/GenBank/DDBJ databases">
        <title>The Draft Genome of Lepisosteus oculatus.</title>
        <authorList>
            <consortium name="The Broad Institute Genome Assembly &amp; Analysis Group"/>
            <consortium name="Computational R&amp;D Group"/>
            <consortium name="and Sequencing Platform"/>
            <person name="Di Palma F."/>
            <person name="Alfoldi J."/>
            <person name="Johnson J."/>
            <person name="Berlin A."/>
            <person name="Gnerre S."/>
            <person name="Jaffe D."/>
            <person name="MacCallum I."/>
            <person name="Young S."/>
            <person name="Walker B.J."/>
            <person name="Lander E.S."/>
            <person name="Lindblad-Toh K."/>
        </authorList>
    </citation>
    <scope>NUCLEOTIDE SEQUENCE [LARGE SCALE GENOMIC DNA]</scope>
</reference>